<name>A0ACB0Z5U8_MELEN</name>
<sequence length="101" mass="11388">MACSAIFFLDMKGKVLISRNYRGDVDLTIIEKFIPFLVDMEEEGKLTPIVDVADAIFVFIKYNNVYVVAVSDHNVNVGFQVFLHWGFLYGGYLGALIGIDF</sequence>
<reference evidence="1" key="1">
    <citation type="submission" date="2023-11" db="EMBL/GenBank/DDBJ databases">
        <authorList>
            <person name="Poullet M."/>
        </authorList>
    </citation>
    <scope>NUCLEOTIDE SEQUENCE</scope>
    <source>
        <strain evidence="1">E1834</strain>
    </source>
</reference>
<evidence type="ECO:0000313" key="2">
    <source>
        <dbReference type="Proteomes" id="UP001497535"/>
    </source>
</evidence>
<keyword evidence="2" id="KW-1185">Reference proteome</keyword>
<dbReference type="Proteomes" id="UP001497535">
    <property type="component" value="Unassembled WGS sequence"/>
</dbReference>
<evidence type="ECO:0000313" key="1">
    <source>
        <dbReference type="EMBL" id="CAK5074295.1"/>
    </source>
</evidence>
<dbReference type="EMBL" id="CAVMJV010000026">
    <property type="protein sequence ID" value="CAK5074295.1"/>
    <property type="molecule type" value="Genomic_DNA"/>
</dbReference>
<gene>
    <name evidence="1" type="ORF">MENTE1834_LOCUS21033</name>
</gene>
<organism evidence="1 2">
    <name type="scientific">Meloidogyne enterolobii</name>
    <name type="common">Root-knot nematode worm</name>
    <name type="synonym">Meloidogyne mayaguensis</name>
    <dbReference type="NCBI Taxonomy" id="390850"/>
    <lineage>
        <taxon>Eukaryota</taxon>
        <taxon>Metazoa</taxon>
        <taxon>Ecdysozoa</taxon>
        <taxon>Nematoda</taxon>
        <taxon>Chromadorea</taxon>
        <taxon>Rhabditida</taxon>
        <taxon>Tylenchina</taxon>
        <taxon>Tylenchomorpha</taxon>
        <taxon>Tylenchoidea</taxon>
        <taxon>Meloidogynidae</taxon>
        <taxon>Meloidogyninae</taxon>
        <taxon>Meloidogyne</taxon>
    </lineage>
</organism>
<accession>A0ACB0Z5U8</accession>
<comment type="caution">
    <text evidence="1">The sequence shown here is derived from an EMBL/GenBank/DDBJ whole genome shotgun (WGS) entry which is preliminary data.</text>
</comment>
<proteinExistence type="predicted"/>
<protein>
    <submittedName>
        <fullName evidence="1">Uncharacterized protein</fullName>
    </submittedName>
</protein>